<evidence type="ECO:0008006" key="4">
    <source>
        <dbReference type="Google" id="ProtNLM"/>
    </source>
</evidence>
<accession>A0A8J3KDE1</accession>
<evidence type="ECO:0000313" key="2">
    <source>
        <dbReference type="EMBL" id="GIF95145.1"/>
    </source>
</evidence>
<feature type="transmembrane region" description="Helical" evidence="1">
    <location>
        <begin position="133"/>
        <end position="150"/>
    </location>
</feature>
<protein>
    <recommendedName>
        <fullName evidence="4">DUF2238 domain-containing protein</fullName>
    </recommendedName>
</protein>
<gene>
    <name evidence="2" type="ORF">Cci01nite_02390</name>
</gene>
<evidence type="ECO:0000313" key="3">
    <source>
        <dbReference type="Proteomes" id="UP000659904"/>
    </source>
</evidence>
<dbReference type="EMBL" id="BONH01000001">
    <property type="protein sequence ID" value="GIF95145.1"/>
    <property type="molecule type" value="Genomic_DNA"/>
</dbReference>
<keyword evidence="1" id="KW-0812">Transmembrane</keyword>
<dbReference type="InterPro" id="IPR014509">
    <property type="entry name" value="YjdF-like"/>
</dbReference>
<evidence type="ECO:0000256" key="1">
    <source>
        <dbReference type="SAM" id="Phobius"/>
    </source>
</evidence>
<keyword evidence="3" id="KW-1185">Reference proteome</keyword>
<keyword evidence="1" id="KW-0472">Membrane</keyword>
<dbReference type="Pfam" id="PF09997">
    <property type="entry name" value="DUF2238"/>
    <property type="match status" value="1"/>
</dbReference>
<organism evidence="2 3">
    <name type="scientific">Catellatospora citrea</name>
    <dbReference type="NCBI Taxonomy" id="53366"/>
    <lineage>
        <taxon>Bacteria</taxon>
        <taxon>Bacillati</taxon>
        <taxon>Actinomycetota</taxon>
        <taxon>Actinomycetes</taxon>
        <taxon>Micromonosporales</taxon>
        <taxon>Micromonosporaceae</taxon>
        <taxon>Catellatospora</taxon>
    </lineage>
</organism>
<sequence length="231" mass="25005">MAAVSTPSLEHVPAAGTAAGQAELGAVAPRRLPRGHVIALLVFAALVAVSWWRPGWPAEQALHHGLTVLAVAGLLWAQRRLRLPLSSFVLVLVFLTLHTVAARWIYSYVPYEQWWHTLTGAVPSGGRNHFDRLVHFGYGLLLAPVLVRAWRERGAGRGRAWLQAVQVIVSTGALYELFEWGIALALAPDAAEAYNGQQGDQWDAQKDMALALAGAALGATVAVCRRSATRR</sequence>
<dbReference type="AlphaFoldDB" id="A0A8J3KDE1"/>
<keyword evidence="1" id="KW-1133">Transmembrane helix</keyword>
<reference evidence="2 3" key="1">
    <citation type="submission" date="2021-01" db="EMBL/GenBank/DDBJ databases">
        <title>Whole genome shotgun sequence of Catellatospora citrea NBRC 14495.</title>
        <authorList>
            <person name="Komaki H."/>
            <person name="Tamura T."/>
        </authorList>
    </citation>
    <scope>NUCLEOTIDE SEQUENCE [LARGE SCALE GENOMIC DNA]</scope>
    <source>
        <strain evidence="2 3">NBRC 14495</strain>
    </source>
</reference>
<feature type="transmembrane region" description="Helical" evidence="1">
    <location>
        <begin position="85"/>
        <end position="106"/>
    </location>
</feature>
<comment type="caution">
    <text evidence="2">The sequence shown here is derived from an EMBL/GenBank/DDBJ whole genome shotgun (WGS) entry which is preliminary data.</text>
</comment>
<name>A0A8J3KDE1_9ACTN</name>
<feature type="transmembrane region" description="Helical" evidence="1">
    <location>
        <begin position="61"/>
        <end position="78"/>
    </location>
</feature>
<feature type="transmembrane region" description="Helical" evidence="1">
    <location>
        <begin position="37"/>
        <end position="55"/>
    </location>
</feature>
<proteinExistence type="predicted"/>
<dbReference type="Proteomes" id="UP000659904">
    <property type="component" value="Unassembled WGS sequence"/>
</dbReference>